<sequence length="684" mass="76252">MSTHNASAGDILGPGGPRLRKCSTRPRSLPIPKPKPTLNIPRAATCPLPEPRKPPRAESNDFGGGLGSLLESPTSMCAASLSSSSLVSQNPLPPQDDTICDLGSLSVPILNSETPLIKNSTLLQDGNISAEYTNVALPGTAGNSAPKLEGSGALEIEPFAPQDCCQQKYHRSISYPSNAEHSKITMIQPGQVDFERPELERGWKAYECPEGKLLFYDADRSLLTMTNLYEPTNIRHINIAGDLLLEQLRLMKSAAPDSEIVISKGDGDKILYYAASMSKQCIFWFEEVPVTLVTDSGRAVVSQSHLEKAIRAQFWQHVEMFPNHRGLPGAVIRELKDTFMHGLCDYITSQSSMFPYDSGTIEQLSKCFSSMQENVNNPHNTAVAARLLNTIYKERFLQFFGEPGARLDREDSALDTPKRPRSLAFNIISPWLFFMPFIYLKELERTYVDNSVHYFFWRQFISGLKRDWENSITPATVLLSANVGFLSINTVDVTNTPNKSAAQIMSYISSLLSLFIYIVSQILSRHHRHHAYGQADKALDYILKRENRLIGLQGVAIAFSLPVALFLWSMLTFLMALMFVFFERTGLSTKLPMATVLGFLFVTVLLLLYFEGEGTISELSPFANSRSLLTKTARDSLSSCRQWWARIFGHSPPDESLKLSEWSIRRYYKHKHASSSTLPGPGSA</sequence>
<keyword evidence="2" id="KW-1133">Transmembrane helix</keyword>
<keyword evidence="2" id="KW-0472">Membrane</keyword>
<feature type="compositionally biased region" description="Basic and acidic residues" evidence="1">
    <location>
        <begin position="50"/>
        <end position="59"/>
    </location>
</feature>
<feature type="transmembrane region" description="Helical" evidence="2">
    <location>
        <begin position="591"/>
        <end position="610"/>
    </location>
</feature>
<dbReference type="EMBL" id="JH930470">
    <property type="protein sequence ID" value="EKM58103.1"/>
    <property type="molecule type" value="Genomic_DNA"/>
</dbReference>
<gene>
    <name evidence="3" type="ORF">PHACADRAFT_206944</name>
</gene>
<evidence type="ECO:0000256" key="1">
    <source>
        <dbReference type="SAM" id="MobiDB-lite"/>
    </source>
</evidence>
<organism evidence="3 4">
    <name type="scientific">Phanerochaete carnosa (strain HHB-10118-sp)</name>
    <name type="common">White-rot fungus</name>
    <name type="synonym">Peniophora carnosa</name>
    <dbReference type="NCBI Taxonomy" id="650164"/>
    <lineage>
        <taxon>Eukaryota</taxon>
        <taxon>Fungi</taxon>
        <taxon>Dikarya</taxon>
        <taxon>Basidiomycota</taxon>
        <taxon>Agaricomycotina</taxon>
        <taxon>Agaricomycetes</taxon>
        <taxon>Polyporales</taxon>
        <taxon>Phanerochaetaceae</taxon>
        <taxon>Phanerochaete</taxon>
    </lineage>
</organism>
<dbReference type="OrthoDB" id="2657661at2759"/>
<feature type="transmembrane region" description="Helical" evidence="2">
    <location>
        <begin position="554"/>
        <end position="579"/>
    </location>
</feature>
<feature type="transmembrane region" description="Helical" evidence="2">
    <location>
        <begin position="500"/>
        <end position="519"/>
    </location>
</feature>
<evidence type="ECO:0000313" key="4">
    <source>
        <dbReference type="Proteomes" id="UP000008370"/>
    </source>
</evidence>
<reference evidence="3 4" key="1">
    <citation type="journal article" date="2012" name="BMC Genomics">
        <title>Comparative genomics of the white-rot fungi, Phanerochaete carnosa and P. chrysosporium, to elucidate the genetic basis of the distinct wood types they colonize.</title>
        <authorList>
            <person name="Suzuki H."/>
            <person name="MacDonald J."/>
            <person name="Syed K."/>
            <person name="Salamov A."/>
            <person name="Hori C."/>
            <person name="Aerts A."/>
            <person name="Henrissat B."/>
            <person name="Wiebenga A."/>
            <person name="vanKuyk P.A."/>
            <person name="Barry K."/>
            <person name="Lindquist E."/>
            <person name="LaButti K."/>
            <person name="Lapidus A."/>
            <person name="Lucas S."/>
            <person name="Coutinho P."/>
            <person name="Gong Y."/>
            <person name="Samejima M."/>
            <person name="Mahadevan R."/>
            <person name="Abou-Zaid M."/>
            <person name="de Vries R.P."/>
            <person name="Igarashi K."/>
            <person name="Yadav J.S."/>
            <person name="Grigoriev I.V."/>
            <person name="Master E.R."/>
        </authorList>
    </citation>
    <scope>NUCLEOTIDE SEQUENCE [LARGE SCALE GENOMIC DNA]</scope>
    <source>
        <strain evidence="3 4">HHB-10118-sp</strain>
    </source>
</reference>
<dbReference type="KEGG" id="pco:PHACADRAFT_206944"/>
<accession>K5W2K4</accession>
<protein>
    <recommendedName>
        <fullName evidence="5">WW domain-containing protein</fullName>
    </recommendedName>
</protein>
<dbReference type="Proteomes" id="UP000008370">
    <property type="component" value="Unassembled WGS sequence"/>
</dbReference>
<dbReference type="STRING" id="650164.K5W2K4"/>
<proteinExistence type="predicted"/>
<evidence type="ECO:0000256" key="2">
    <source>
        <dbReference type="SAM" id="Phobius"/>
    </source>
</evidence>
<dbReference type="GeneID" id="18912562"/>
<dbReference type="HOGENOM" id="CLU_015091_2_2_1"/>
<keyword evidence="4" id="KW-1185">Reference proteome</keyword>
<feature type="region of interest" description="Disordered" evidence="1">
    <location>
        <begin position="1"/>
        <end position="64"/>
    </location>
</feature>
<evidence type="ECO:0000313" key="3">
    <source>
        <dbReference type="EMBL" id="EKM58103.1"/>
    </source>
</evidence>
<dbReference type="RefSeq" id="XP_007393430.1">
    <property type="nucleotide sequence ID" value="XM_007393368.1"/>
</dbReference>
<keyword evidence="2" id="KW-0812">Transmembrane</keyword>
<name>K5W2K4_PHACS</name>
<evidence type="ECO:0008006" key="5">
    <source>
        <dbReference type="Google" id="ProtNLM"/>
    </source>
</evidence>
<dbReference type="InParanoid" id="K5W2K4"/>
<dbReference type="AlphaFoldDB" id="K5W2K4"/>